<dbReference type="Gene3D" id="1.10.10.60">
    <property type="entry name" value="Homeodomain-like"/>
    <property type="match status" value="1"/>
</dbReference>
<keyword evidence="12" id="KW-1185">Reference proteome</keyword>
<keyword evidence="5" id="KW-0539">Nucleus</keyword>
<dbReference type="InterPro" id="IPR001005">
    <property type="entry name" value="SANT/Myb"/>
</dbReference>
<feature type="region of interest" description="Disordered" evidence="8">
    <location>
        <begin position="573"/>
        <end position="857"/>
    </location>
</feature>
<dbReference type="Pfam" id="PF00249">
    <property type="entry name" value="Myb_DNA-binding"/>
    <property type="match status" value="1"/>
</dbReference>
<dbReference type="GO" id="GO:0042393">
    <property type="term" value="F:histone binding"/>
    <property type="evidence" value="ECO:0007669"/>
    <property type="project" value="TreeGrafter"/>
</dbReference>
<dbReference type="WBParaSite" id="ACRNAN_scaffold1252.g29435.t1">
    <property type="protein sequence ID" value="ACRNAN_scaffold1252.g29435.t1"/>
    <property type="gene ID" value="ACRNAN_scaffold1252.g29435"/>
</dbReference>
<reference evidence="13" key="1">
    <citation type="submission" date="2022-11" db="UniProtKB">
        <authorList>
            <consortium name="WormBaseParasite"/>
        </authorList>
    </citation>
    <scope>IDENTIFICATION</scope>
</reference>
<feature type="domain" description="Myb-like" evidence="9">
    <location>
        <begin position="273"/>
        <end position="315"/>
    </location>
</feature>
<name>A0A914CMV6_9BILA</name>
<dbReference type="AlphaFoldDB" id="A0A914CMV6"/>
<accession>A0A914CMV6</accession>
<dbReference type="SMART" id="SM00717">
    <property type="entry name" value="SANT"/>
    <property type="match status" value="1"/>
</dbReference>
<evidence type="ECO:0000313" key="13">
    <source>
        <dbReference type="WBParaSite" id="ACRNAN_scaffold1252.g29435.t1"/>
    </source>
</evidence>
<evidence type="ECO:0000256" key="6">
    <source>
        <dbReference type="ARBA" id="ARBA00049655"/>
    </source>
</evidence>
<dbReference type="PROSITE" id="PS51293">
    <property type="entry name" value="SANT"/>
    <property type="match status" value="1"/>
</dbReference>
<dbReference type="SUPFAM" id="SSF46689">
    <property type="entry name" value="Homeodomain-like"/>
    <property type="match status" value="2"/>
</dbReference>
<keyword evidence="7" id="KW-0175">Coiled coil</keyword>
<keyword evidence="2" id="KW-0805">Transcription regulation</keyword>
<feature type="domain" description="SANT" evidence="11">
    <location>
        <begin position="268"/>
        <end position="319"/>
    </location>
</feature>
<dbReference type="Pfam" id="PF16498">
    <property type="entry name" value="SWIRM-assoc_3"/>
    <property type="match status" value="1"/>
</dbReference>
<feature type="domain" description="SWIRM" evidence="10">
    <location>
        <begin position="33"/>
        <end position="130"/>
    </location>
</feature>
<evidence type="ECO:0000256" key="8">
    <source>
        <dbReference type="SAM" id="MobiDB-lite"/>
    </source>
</evidence>
<feature type="compositionally biased region" description="Pro residues" evidence="8">
    <location>
        <begin position="640"/>
        <end position="681"/>
    </location>
</feature>
<dbReference type="InterPro" id="IPR032448">
    <property type="entry name" value="SWIRM-assoc"/>
</dbReference>
<evidence type="ECO:0000256" key="4">
    <source>
        <dbReference type="ARBA" id="ARBA00023163"/>
    </source>
</evidence>
<evidence type="ECO:0000256" key="1">
    <source>
        <dbReference type="ARBA" id="ARBA00004123"/>
    </source>
</evidence>
<feature type="compositionally biased region" description="Low complexity" evidence="8">
    <location>
        <begin position="594"/>
        <end position="622"/>
    </location>
</feature>
<evidence type="ECO:0000256" key="5">
    <source>
        <dbReference type="ARBA" id="ARBA00023242"/>
    </source>
</evidence>
<evidence type="ECO:0000259" key="9">
    <source>
        <dbReference type="PROSITE" id="PS50090"/>
    </source>
</evidence>
<sequence>MSTENVEEIDPAMRWSFTFASFRHRTSLLRQACAEEQLAELIEEIDLAEEDMDGFNKFFNGRNKSKTPEVYMAYRNFMIDTYRLNPFEYLSFTACRRNLAGDVNSILRIHAFLEQWGLVNYQVDSESRPAPIGPPTTAHFMLLADTPVGLQPTNPFPPSFQNDSRGIKTDRIEKEREEKQKDAESEAKSKTDEKEVDEKETPRIEKEREEKQKDAESEAKSKTDEKEVDEKETPSTSGSKKSVKVGEFGLKTDQYAKQLSAMKSKGAAPGKDWTDQETLLLLEGLEMYKDDWNRVADHVGTRTQDECIMRFLQLPIQDPFLEEGDGSGVLGPLSYQPIPFSQSGNPVMSTVAFLASVVDPRIAASAAKAALEEFGKIKEEIPPLLVEAHSKNISAHSKTVEGGQIDPSVGLSKAGIAINEAEMSESTEKKEDEAEKMDTSEQPGDGASKELAGKSTDDDSDIVSETRKAVSETVQTAAASALAAAAVKAKHLANIEERRMKGLVAQLVETQMKKLELKLKHFDELESIMDKEREALEYQRQQLILERQAFHLDQLRYLEMRAKHDAQNKLVAGGQLPMNLPPGFEVSGPPQPQPQVQAALPPSTASLTQPTQATTTRTTVDQAIDRAPEMINETTTTTMAPPPPSIHVTQPPPSVPTTIPPTAQPQPQIPSAPQQQPPPQHAQPTQPTIMQQQPPPQQAPMSQATSQYPPPPGYGQPYPPAGYGQPQPYPPQQYAPPPQGYPPQGYQAPQSYWPTGAPGQPGAPSQRPQYAPPPQQYGQQPPPQRAPYQPPPQNYPPANPQRPGYGPPPPNQPGYYQGYPPQQGYYPPTQPGQSIAPPPGDSADAATPPMHQDTNKE</sequence>
<dbReference type="PROSITE" id="PS50934">
    <property type="entry name" value="SWIRM"/>
    <property type="match status" value="1"/>
</dbReference>
<feature type="coiled-coil region" evidence="7">
    <location>
        <begin position="505"/>
        <end position="548"/>
    </location>
</feature>
<protein>
    <submittedName>
        <fullName evidence="13">Uncharacterized protein</fullName>
    </submittedName>
</protein>
<comment type="similarity">
    <text evidence="6">Belongs to the SMARCC family.</text>
</comment>
<dbReference type="Proteomes" id="UP000887540">
    <property type="component" value="Unplaced"/>
</dbReference>
<dbReference type="Gene3D" id="1.10.10.10">
    <property type="entry name" value="Winged helix-like DNA-binding domain superfamily/Winged helix DNA-binding domain"/>
    <property type="match status" value="1"/>
</dbReference>
<dbReference type="CDD" id="cd00167">
    <property type="entry name" value="SANT"/>
    <property type="match status" value="1"/>
</dbReference>
<dbReference type="InterPro" id="IPR009057">
    <property type="entry name" value="Homeodomain-like_sf"/>
</dbReference>
<proteinExistence type="inferred from homology"/>
<feature type="compositionally biased region" description="Pro residues" evidence="8">
    <location>
        <begin position="727"/>
        <end position="741"/>
    </location>
</feature>
<feature type="region of interest" description="Disordered" evidence="8">
    <location>
        <begin position="172"/>
        <end position="244"/>
    </location>
</feature>
<evidence type="ECO:0000259" key="10">
    <source>
        <dbReference type="PROSITE" id="PS50934"/>
    </source>
</evidence>
<feature type="compositionally biased region" description="Basic and acidic residues" evidence="8">
    <location>
        <begin position="426"/>
        <end position="439"/>
    </location>
</feature>
<dbReference type="Pfam" id="PF16495">
    <property type="entry name" value="SWIRM-assoc_1"/>
    <property type="match status" value="1"/>
</dbReference>
<organism evidence="12 13">
    <name type="scientific">Acrobeloides nanus</name>
    <dbReference type="NCBI Taxonomy" id="290746"/>
    <lineage>
        <taxon>Eukaryota</taxon>
        <taxon>Metazoa</taxon>
        <taxon>Ecdysozoa</taxon>
        <taxon>Nematoda</taxon>
        <taxon>Chromadorea</taxon>
        <taxon>Rhabditida</taxon>
        <taxon>Tylenchina</taxon>
        <taxon>Cephalobomorpha</taxon>
        <taxon>Cephaloboidea</taxon>
        <taxon>Cephalobidae</taxon>
        <taxon>Acrobeloides</taxon>
    </lineage>
</organism>
<dbReference type="GO" id="GO:0045893">
    <property type="term" value="P:positive regulation of DNA-templated transcription"/>
    <property type="evidence" value="ECO:0007669"/>
    <property type="project" value="TreeGrafter"/>
</dbReference>
<dbReference type="PROSITE" id="PS50090">
    <property type="entry name" value="MYB_LIKE"/>
    <property type="match status" value="1"/>
</dbReference>
<evidence type="ECO:0000256" key="3">
    <source>
        <dbReference type="ARBA" id="ARBA00023125"/>
    </source>
</evidence>
<evidence type="ECO:0000256" key="7">
    <source>
        <dbReference type="SAM" id="Coils"/>
    </source>
</evidence>
<evidence type="ECO:0000259" key="11">
    <source>
        <dbReference type="PROSITE" id="PS51293"/>
    </source>
</evidence>
<feature type="compositionally biased region" description="Basic and acidic residues" evidence="8">
    <location>
        <begin position="172"/>
        <end position="233"/>
    </location>
</feature>
<feature type="compositionally biased region" description="Pro residues" evidence="8">
    <location>
        <begin position="708"/>
        <end position="720"/>
    </location>
</feature>
<feature type="compositionally biased region" description="Low complexity" evidence="8">
    <location>
        <begin position="682"/>
        <end position="692"/>
    </location>
</feature>
<evidence type="ECO:0000256" key="2">
    <source>
        <dbReference type="ARBA" id="ARBA00023015"/>
    </source>
</evidence>
<dbReference type="GO" id="GO:0016514">
    <property type="term" value="C:SWI/SNF complex"/>
    <property type="evidence" value="ECO:0007669"/>
    <property type="project" value="TreeGrafter"/>
</dbReference>
<dbReference type="FunFam" id="1.10.10.60:FF:000014">
    <property type="entry name" value="SWI/SNF complex subunit SMARCC2 isoform C"/>
    <property type="match status" value="1"/>
</dbReference>
<dbReference type="InterPro" id="IPR007526">
    <property type="entry name" value="SWIRM"/>
</dbReference>
<feature type="region of interest" description="Disordered" evidence="8">
    <location>
        <begin position="419"/>
        <end position="468"/>
    </location>
</feature>
<feature type="compositionally biased region" description="Low complexity" evidence="8">
    <location>
        <begin position="813"/>
        <end position="833"/>
    </location>
</feature>
<feature type="compositionally biased region" description="Pro residues" evidence="8">
    <location>
        <begin position="770"/>
        <end position="812"/>
    </location>
</feature>
<keyword evidence="4" id="KW-0804">Transcription</keyword>
<dbReference type="PANTHER" id="PTHR12802:SF41">
    <property type="entry name" value="BRAHMA ASSOCIATED PROTEIN 155 KDA"/>
    <property type="match status" value="1"/>
</dbReference>
<comment type="subcellular location">
    <subcellularLocation>
        <location evidence="1">Nucleus</location>
    </subcellularLocation>
</comment>
<dbReference type="InterPro" id="IPR036388">
    <property type="entry name" value="WH-like_DNA-bd_sf"/>
</dbReference>
<dbReference type="GO" id="GO:0003677">
    <property type="term" value="F:DNA binding"/>
    <property type="evidence" value="ECO:0007669"/>
    <property type="project" value="UniProtKB-KW"/>
</dbReference>
<dbReference type="PANTHER" id="PTHR12802">
    <property type="entry name" value="SWI/SNF COMPLEX-RELATED"/>
    <property type="match status" value="1"/>
</dbReference>
<keyword evidence="3" id="KW-0238">DNA-binding</keyword>
<feature type="compositionally biased region" description="Low complexity" evidence="8">
    <location>
        <begin position="629"/>
        <end position="639"/>
    </location>
</feature>
<evidence type="ECO:0000313" key="12">
    <source>
        <dbReference type="Proteomes" id="UP000887540"/>
    </source>
</evidence>
<dbReference type="InterPro" id="IPR017884">
    <property type="entry name" value="SANT_dom"/>
</dbReference>
<dbReference type="Pfam" id="PF04433">
    <property type="entry name" value="SWIRM"/>
    <property type="match status" value="1"/>
</dbReference>
<feature type="compositionally biased region" description="Basic and acidic residues" evidence="8">
    <location>
        <begin position="447"/>
        <end position="457"/>
    </location>
</feature>
<dbReference type="FunFam" id="1.10.10.10:FF:000020">
    <property type="entry name" value="SWI/SNF complex subunit SMARCC2 isoform c"/>
    <property type="match status" value="1"/>
</dbReference>
<dbReference type="InterPro" id="IPR032451">
    <property type="entry name" value="SMARCC_C"/>
</dbReference>